<accession>A0A0E3WG98</accession>
<dbReference type="InterPro" id="IPR032790">
    <property type="entry name" value="GDE_C"/>
</dbReference>
<evidence type="ECO:0000313" key="3">
    <source>
        <dbReference type="Proteomes" id="UP000033163"/>
    </source>
</evidence>
<dbReference type="PANTHER" id="PTHR10569">
    <property type="entry name" value="GLYCOGEN DEBRANCHING ENZYME"/>
    <property type="match status" value="1"/>
</dbReference>
<organism evidence="2 3">
    <name type="scientific">Paenibacillus riograndensis SBR5</name>
    <dbReference type="NCBI Taxonomy" id="1073571"/>
    <lineage>
        <taxon>Bacteria</taxon>
        <taxon>Bacillati</taxon>
        <taxon>Bacillota</taxon>
        <taxon>Bacilli</taxon>
        <taxon>Bacillales</taxon>
        <taxon>Paenibacillaceae</taxon>
        <taxon>Paenibacillus</taxon>
        <taxon>Paenibacillus sonchi group</taxon>
    </lineage>
</organism>
<dbReference type="Pfam" id="PF06202">
    <property type="entry name" value="GDE_C"/>
    <property type="match status" value="1"/>
</dbReference>
<evidence type="ECO:0000313" key="2">
    <source>
        <dbReference type="EMBL" id="CQR52274.1"/>
    </source>
</evidence>
<proteinExistence type="predicted"/>
<dbReference type="InterPro" id="IPR012341">
    <property type="entry name" value="6hp_glycosidase-like_sf"/>
</dbReference>
<dbReference type="Proteomes" id="UP000033163">
    <property type="component" value="Chromosome I"/>
</dbReference>
<dbReference type="GO" id="GO:0004134">
    <property type="term" value="F:4-alpha-glucanotransferase activity"/>
    <property type="evidence" value="ECO:0007669"/>
    <property type="project" value="InterPro"/>
</dbReference>
<dbReference type="InterPro" id="IPR008928">
    <property type="entry name" value="6-hairpin_glycosidase_sf"/>
</dbReference>
<dbReference type="PANTHER" id="PTHR10569:SF2">
    <property type="entry name" value="GLYCOGEN DEBRANCHING ENZYME"/>
    <property type="match status" value="1"/>
</dbReference>
<dbReference type="AlphaFoldDB" id="A0A0E3WG98"/>
<sequence length="748" mass="84862">MKLSTNTAGQTSGILDDMKIFVSRDENRGISFTNKEAAYYYTQSHLNDHVEHAYFAGLNISKSRIFSGYTLIADQQKLDNQEAEVCVYPYKMVRMHGSLTEELWMFDYKNVLEISLTGAQETIGIEILGEQLNLLNSRDGIAFFNSIEGGWVIAVGAAGNQPVEVKNHTVYSAANAGGFYIAVGKTVAEAADMIHDTRRDAVSMKHERMKRMEDFLQKNVYIASSSDSLALSLNWLNITMDQLVTRQQGDGIYAGLPWFNEYWGRDQFIALPGAVLVTGQFETAKNILLSFAKFQNTDAASKYFGRVPNILALKNVDYHTTDGTPRFIIQLQDYVKYSGDTAVITELYPAVQNSIEGSIKHWVDDKGYLMHDDNETWMDARDANLKSYSPRDTRANDIQALWYNQLQAGVYFAEYMGDSGSAKKWGNIASKLKRNFAADFRDQTHPYLADRLNPEDEPEFSLRPNQLFALDMIDDDSFKCEVIKTAWEELVYPWGVASLDQKHPFFHPFHLTSLYHKDEAYHNGTVWLWLNGIAMQRMIEAGQEETAYKLFKNMNWQALNLGVVGGLSENMDAYPQEGQSWAKLTGAYLQAWSNAEQLRVWYQYFLGFRPDMIHQALTLAPRIPEEIRDLQARVKIGSGTIDFTYTATAATEQTYLYGFKGIGLTAVIDISPFKILQIEAEKDCELKITRTELKLTAVLSDKTGTTGKEIIVSRLPLREEQQLNVKQVFQHVKFAEPMGLENHPVTKR</sequence>
<evidence type="ECO:0000259" key="1">
    <source>
        <dbReference type="Pfam" id="PF06202"/>
    </source>
</evidence>
<name>A0A0E3WG98_9BACL</name>
<dbReference type="Gene3D" id="1.50.10.10">
    <property type="match status" value="1"/>
</dbReference>
<dbReference type="SUPFAM" id="SSF48208">
    <property type="entry name" value="Six-hairpin glycosidases"/>
    <property type="match status" value="1"/>
</dbReference>
<dbReference type="InterPro" id="IPR010401">
    <property type="entry name" value="AGL/Gdb1"/>
</dbReference>
<gene>
    <name evidence="2" type="ORF">PRIO_0726</name>
</gene>
<dbReference type="KEGG" id="pri:PRIO_0726"/>
<feature type="domain" description="Glycogen debranching enzyme C-terminal" evidence="1">
    <location>
        <begin position="243"/>
        <end position="598"/>
    </location>
</feature>
<reference evidence="3" key="1">
    <citation type="submission" date="2015-03" db="EMBL/GenBank/DDBJ databases">
        <authorList>
            <person name="Wibberg D."/>
        </authorList>
    </citation>
    <scope>NUCLEOTIDE SEQUENCE [LARGE SCALE GENOMIC DNA]</scope>
</reference>
<dbReference type="GO" id="GO:0005980">
    <property type="term" value="P:glycogen catabolic process"/>
    <property type="evidence" value="ECO:0007669"/>
    <property type="project" value="InterPro"/>
</dbReference>
<dbReference type="HOGENOM" id="CLU_018287_0_0_9"/>
<dbReference type="GO" id="GO:0004135">
    <property type="term" value="F:amylo-alpha-1,6-glucosidase activity"/>
    <property type="evidence" value="ECO:0007669"/>
    <property type="project" value="InterPro"/>
</dbReference>
<dbReference type="PATRIC" id="fig|1073571.4.peg.754"/>
<dbReference type="RefSeq" id="WP_020430617.1">
    <property type="nucleotide sequence ID" value="NZ_AGBD01001086.1"/>
</dbReference>
<protein>
    <submittedName>
        <fullName evidence="2">Glycogen debranching enzyme</fullName>
    </submittedName>
</protein>
<dbReference type="EMBL" id="LN831776">
    <property type="protein sequence ID" value="CQR52274.1"/>
    <property type="molecule type" value="Genomic_DNA"/>
</dbReference>